<keyword evidence="16" id="KW-1185">Reference proteome</keyword>
<feature type="transmembrane region" description="Helical" evidence="13">
    <location>
        <begin position="774"/>
        <end position="802"/>
    </location>
</feature>
<evidence type="ECO:0000256" key="3">
    <source>
        <dbReference type="ARBA" id="ARBA00020987"/>
    </source>
</evidence>
<keyword evidence="8 11" id="KW-0539">Nucleus</keyword>
<dbReference type="FunFam" id="3.40.50.150:FF:000033">
    <property type="entry name" value="Histone-lysine N-methyltransferase, H3 lysine-79 specific"/>
    <property type="match status" value="1"/>
</dbReference>
<dbReference type="InterPro" id="IPR025789">
    <property type="entry name" value="DOT1_dom"/>
</dbReference>
<reference evidence="15" key="1">
    <citation type="submission" date="2023-06" db="EMBL/GenBank/DDBJ databases">
        <title>Genomic analysis of the entomopathogenic nematode Steinernema hermaphroditum.</title>
        <authorList>
            <person name="Schwarz E.M."/>
            <person name="Heppert J.K."/>
            <person name="Baniya A."/>
            <person name="Schwartz H.T."/>
            <person name="Tan C.-H."/>
            <person name="Antoshechkin I."/>
            <person name="Sternberg P.W."/>
            <person name="Goodrich-Blair H."/>
            <person name="Dillman A.R."/>
        </authorList>
    </citation>
    <scope>NUCLEOTIDE SEQUENCE</scope>
    <source>
        <strain evidence="15">PS9179</strain>
        <tissue evidence="15">Whole animal</tissue>
    </source>
</reference>
<feature type="transmembrane region" description="Helical" evidence="13">
    <location>
        <begin position="735"/>
        <end position="754"/>
    </location>
</feature>
<evidence type="ECO:0000256" key="9">
    <source>
        <dbReference type="ARBA" id="ARBA00029821"/>
    </source>
</evidence>
<comment type="function">
    <text evidence="11">Histone methyltransferase that specifically trimethylates histone H3 to form H3K79me3. This methylation is required for telomere silencing and for the pachytene checkpoint during the meiotic cell cycle by allowing the recruitment of RAD9 to double strand breaks. Nucleosomes are preferred as substrate compared to free histone.</text>
</comment>
<feature type="transmembrane region" description="Helical" evidence="13">
    <location>
        <begin position="823"/>
        <end position="845"/>
    </location>
</feature>
<keyword evidence="13" id="KW-0472">Membrane</keyword>
<keyword evidence="13" id="KW-0812">Transmembrane</keyword>
<evidence type="ECO:0000256" key="12">
    <source>
        <dbReference type="SAM" id="MobiDB-lite"/>
    </source>
</evidence>
<evidence type="ECO:0000256" key="6">
    <source>
        <dbReference type="ARBA" id="ARBA00022691"/>
    </source>
</evidence>
<evidence type="ECO:0000256" key="4">
    <source>
        <dbReference type="ARBA" id="ARBA00022603"/>
    </source>
</evidence>
<dbReference type="EMBL" id="JAUCMV010000002">
    <property type="protein sequence ID" value="KAK0419042.1"/>
    <property type="molecule type" value="Genomic_DNA"/>
</dbReference>
<dbReference type="GO" id="GO:0006281">
    <property type="term" value="P:DNA repair"/>
    <property type="evidence" value="ECO:0007669"/>
    <property type="project" value="TreeGrafter"/>
</dbReference>
<comment type="miscellaneous">
    <text evidence="11">In contrast to other lysine histone methyltransferases, it does not contain a SET domain, suggesting the existence of another mechanism for methylation of lysine residues of histones.</text>
</comment>
<comment type="caution">
    <text evidence="15">The sequence shown here is derived from an EMBL/GenBank/DDBJ whole genome shotgun (WGS) entry which is preliminary data.</text>
</comment>
<dbReference type="CDD" id="cd02440">
    <property type="entry name" value="AdoMet_MTases"/>
    <property type="match status" value="1"/>
</dbReference>
<organism evidence="15 16">
    <name type="scientific">Steinernema hermaphroditum</name>
    <dbReference type="NCBI Taxonomy" id="289476"/>
    <lineage>
        <taxon>Eukaryota</taxon>
        <taxon>Metazoa</taxon>
        <taxon>Ecdysozoa</taxon>
        <taxon>Nematoda</taxon>
        <taxon>Chromadorea</taxon>
        <taxon>Rhabditida</taxon>
        <taxon>Tylenchina</taxon>
        <taxon>Panagrolaimomorpha</taxon>
        <taxon>Strongyloidoidea</taxon>
        <taxon>Steinernematidae</taxon>
        <taxon>Steinernema</taxon>
    </lineage>
</organism>
<dbReference type="PROSITE" id="PS51569">
    <property type="entry name" value="DOT1"/>
    <property type="match status" value="1"/>
</dbReference>
<dbReference type="GO" id="GO:0000077">
    <property type="term" value="P:DNA damage checkpoint signaling"/>
    <property type="evidence" value="ECO:0007669"/>
    <property type="project" value="TreeGrafter"/>
</dbReference>
<evidence type="ECO:0000256" key="1">
    <source>
        <dbReference type="ARBA" id="ARBA00004123"/>
    </source>
</evidence>
<evidence type="ECO:0000256" key="11">
    <source>
        <dbReference type="RuleBase" id="RU271113"/>
    </source>
</evidence>
<proteinExistence type="inferred from homology"/>
<comment type="catalytic activity">
    <reaction evidence="10 11">
        <text>L-lysyl(79)-[histone H3] + 3 S-adenosyl-L-methionine = N(6),N(6),N(6)-trimethyl-L-lysyl(79)-[histone H3] + 3 S-adenosyl-L-homocysteine + 3 H(+)</text>
        <dbReference type="Rhea" id="RHEA:60328"/>
        <dbReference type="Rhea" id="RHEA-COMP:15549"/>
        <dbReference type="Rhea" id="RHEA-COMP:15552"/>
        <dbReference type="ChEBI" id="CHEBI:15378"/>
        <dbReference type="ChEBI" id="CHEBI:29969"/>
        <dbReference type="ChEBI" id="CHEBI:57856"/>
        <dbReference type="ChEBI" id="CHEBI:59789"/>
        <dbReference type="ChEBI" id="CHEBI:61961"/>
        <dbReference type="EC" id="2.1.1.360"/>
    </reaction>
</comment>
<dbReference type="GO" id="GO:0140956">
    <property type="term" value="F:histone H3K79 trimethyltransferase activity"/>
    <property type="evidence" value="ECO:0007669"/>
    <property type="project" value="UniProtKB-EC"/>
</dbReference>
<feature type="compositionally biased region" description="Polar residues" evidence="12">
    <location>
        <begin position="410"/>
        <end position="427"/>
    </location>
</feature>
<dbReference type="GO" id="GO:0035097">
    <property type="term" value="C:histone methyltransferase complex"/>
    <property type="evidence" value="ECO:0007669"/>
    <property type="project" value="UniProtKB-ARBA"/>
</dbReference>
<feature type="transmembrane region" description="Helical" evidence="13">
    <location>
        <begin position="618"/>
        <end position="635"/>
    </location>
</feature>
<feature type="transmembrane region" description="Helical" evidence="13">
    <location>
        <begin position="694"/>
        <end position="715"/>
    </location>
</feature>
<protein>
    <recommendedName>
        <fullName evidence="3 11">Histone-lysine N-methyltransferase, H3 lysine-79 specific</fullName>
        <ecNumber evidence="2 11">2.1.1.360</ecNumber>
    </recommendedName>
    <alternativeName>
        <fullName evidence="9 11">Histone H3-K79 methyltransferase</fullName>
    </alternativeName>
</protein>
<dbReference type="InterPro" id="IPR029063">
    <property type="entry name" value="SAM-dependent_MTases_sf"/>
</dbReference>
<evidence type="ECO:0000256" key="13">
    <source>
        <dbReference type="SAM" id="Phobius"/>
    </source>
</evidence>
<dbReference type="PANTHER" id="PTHR21451">
    <property type="entry name" value="HISTONE H3 METHYLTRANSFERASE"/>
    <property type="match status" value="1"/>
</dbReference>
<name>A0AA39M322_9BILA</name>
<accession>A0AA39M322</accession>
<keyword evidence="4 11" id="KW-0489">Methyltransferase</keyword>
<evidence type="ECO:0000313" key="16">
    <source>
        <dbReference type="Proteomes" id="UP001175271"/>
    </source>
</evidence>
<comment type="similarity">
    <text evidence="11">Belongs to the class I-like SAM-binding methyltransferase superfamily. DOT1 family.</text>
</comment>
<evidence type="ECO:0000256" key="8">
    <source>
        <dbReference type="ARBA" id="ARBA00023242"/>
    </source>
</evidence>
<feature type="transmembrane region" description="Helical" evidence="13">
    <location>
        <begin position="857"/>
        <end position="878"/>
    </location>
</feature>
<dbReference type="EC" id="2.1.1.360" evidence="2 11"/>
<sequence length="903" mass="102055">MREVTFGRTDPVILTLGSPMNSRGSIEFTLDGTNDEHVRMEVIETMLVAFEFFPEVKAVVDREYPELHKVTSITFLRDAMTTFNKAAKTVAKLWKGTTTLSHRADQPIEGPLFKRIWTLAYNRSITDPRSLNKHYGAFSSETYGETSYDRMQKIIDQVKPSKKDVFVDLGSGIGQLVIHMAGASAARRSIGIEIADLPFKYAVQLETEFKRFMRFFGKNPRPFHLEHGDFLDPKYRHVITEEATILLLNNIMFSPQLEDTIKRELLSELKDGTMIITTKSYARTNRSSVTERHLNDISAILDVSVLEPCTNAGSWTSNYVPYFLHVVNRSKLEMYYHQKQNVLLSGAGDRRSEPPPVESKTPKSRKRTPSTAIREPVPRAHSMAPRLANLGRKKSAPLRLCNTGVPPMPSNSRIQLSQSARTPNTPLRTPRKAKTPIGDHPESKAAVRPVRKSRTPVHELPEVKPAPRSHRKAKTPTRELAGVRSPTRALRLVKSVARMDASGSRKQKTSNGYYVDSDSTRSSSMERPPVLTPMPLDPEMPSLLYPLDPAHGQHFIRQSPSLSHTEQVELRLLHVIREELANMQRLQRMIHDLHGESAELALKNHIMSEQWRQLSGQWPFDVCGSMLTITLNSFIMLKKLKNRQDTNNSQLQIQYYCVFFYWFFAICNLWYSGYECYALTDPQRNHDLIFWSGTLTYSAEHVVGIGNTFVAVDRLLAMQSPFKYRKLYSTVIQRLYLGILPTVVAVNVVLYGISRQFKEPGIMFSHHVDIDVLVGLNLLNVAACGCNIILSVVFLISFWNFLKRQSKAVNVGHFNSIKKANNIVIYQMFFEAVLVIVPLCVTLILQYGFSVSLPDIIGPYPLLALALYTAACSVLYTIKLNNSAANQVSVTVAPRSVIVSSVE</sequence>
<dbReference type="PANTHER" id="PTHR21451:SF0">
    <property type="entry name" value="HISTONE-LYSINE N-METHYLTRANSFERASE, H3 LYSINE-79 SPECIFIC"/>
    <property type="match status" value="1"/>
</dbReference>
<feature type="domain" description="DOT1" evidence="14">
    <location>
        <begin position="12"/>
        <end position="340"/>
    </location>
</feature>
<evidence type="ECO:0000256" key="5">
    <source>
        <dbReference type="ARBA" id="ARBA00022679"/>
    </source>
</evidence>
<dbReference type="AlphaFoldDB" id="A0AA39M322"/>
<evidence type="ECO:0000256" key="7">
    <source>
        <dbReference type="ARBA" id="ARBA00022853"/>
    </source>
</evidence>
<feature type="region of interest" description="Disordered" evidence="12">
    <location>
        <begin position="345"/>
        <end position="484"/>
    </location>
</feature>
<feature type="region of interest" description="Disordered" evidence="12">
    <location>
        <begin position="496"/>
        <end position="529"/>
    </location>
</feature>
<keyword evidence="5 11" id="KW-0808">Transferase</keyword>
<dbReference type="Pfam" id="PF08123">
    <property type="entry name" value="DOT1"/>
    <property type="match status" value="1"/>
</dbReference>
<dbReference type="GO" id="GO:0032259">
    <property type="term" value="P:methylation"/>
    <property type="evidence" value="ECO:0007669"/>
    <property type="project" value="UniProtKB-KW"/>
</dbReference>
<dbReference type="Gene3D" id="1.10.260.60">
    <property type="match status" value="1"/>
</dbReference>
<evidence type="ECO:0000313" key="15">
    <source>
        <dbReference type="EMBL" id="KAK0419042.1"/>
    </source>
</evidence>
<feature type="transmembrane region" description="Helical" evidence="13">
    <location>
        <begin position="655"/>
        <end position="674"/>
    </location>
</feature>
<comment type="subcellular location">
    <subcellularLocation>
        <location evidence="1 11">Nucleus</location>
    </subcellularLocation>
</comment>
<evidence type="ECO:0000259" key="14">
    <source>
        <dbReference type="PROSITE" id="PS51569"/>
    </source>
</evidence>
<evidence type="ECO:0000256" key="10">
    <source>
        <dbReference type="ARBA" id="ARBA00047770"/>
    </source>
</evidence>
<dbReference type="Proteomes" id="UP001175271">
    <property type="component" value="Unassembled WGS sequence"/>
</dbReference>
<keyword evidence="7 11" id="KW-0156">Chromatin regulator</keyword>
<keyword evidence="6 11" id="KW-0949">S-adenosyl-L-methionine</keyword>
<dbReference type="InterPro" id="IPR030445">
    <property type="entry name" value="H3-K79_meTrfase"/>
</dbReference>
<gene>
    <name evidence="15" type="ORF">QR680_013919</name>
</gene>
<keyword evidence="13" id="KW-1133">Transmembrane helix</keyword>
<evidence type="ECO:0000256" key="2">
    <source>
        <dbReference type="ARBA" id="ARBA00012190"/>
    </source>
</evidence>
<dbReference type="SUPFAM" id="SSF53335">
    <property type="entry name" value="S-adenosyl-L-methionine-dependent methyltransferases"/>
    <property type="match status" value="1"/>
</dbReference>
<dbReference type="Gene3D" id="3.40.50.150">
    <property type="entry name" value="Vaccinia Virus protein VP39"/>
    <property type="match status" value="1"/>
</dbReference>